<dbReference type="EMBL" id="CP060490">
    <property type="protein sequence ID" value="QNL45584.1"/>
    <property type="molecule type" value="Genomic_DNA"/>
</dbReference>
<evidence type="ECO:0000313" key="2">
    <source>
        <dbReference type="Proteomes" id="UP000515960"/>
    </source>
</evidence>
<proteinExistence type="predicted"/>
<accession>A0A7G9B7Q3</accession>
<organism evidence="1 2">
    <name type="scientific">Oscillibacter hominis</name>
    <dbReference type="NCBI Taxonomy" id="2763056"/>
    <lineage>
        <taxon>Bacteria</taxon>
        <taxon>Bacillati</taxon>
        <taxon>Bacillota</taxon>
        <taxon>Clostridia</taxon>
        <taxon>Eubacteriales</taxon>
        <taxon>Oscillospiraceae</taxon>
        <taxon>Oscillibacter</taxon>
    </lineage>
</organism>
<dbReference type="AlphaFoldDB" id="A0A7G9B7Q3"/>
<reference evidence="1 2" key="1">
    <citation type="submission" date="2020-08" db="EMBL/GenBank/DDBJ databases">
        <authorList>
            <person name="Liu C."/>
            <person name="Sun Q."/>
        </authorList>
    </citation>
    <scope>NUCLEOTIDE SEQUENCE [LARGE SCALE GENOMIC DNA]</scope>
    <source>
        <strain evidence="1 2">NSJ-62</strain>
    </source>
</reference>
<dbReference type="Proteomes" id="UP000515960">
    <property type="component" value="Chromosome"/>
</dbReference>
<keyword evidence="2" id="KW-1185">Reference proteome</keyword>
<gene>
    <name evidence="1" type="ORF">H8790_06185</name>
</gene>
<evidence type="ECO:0000313" key="1">
    <source>
        <dbReference type="EMBL" id="QNL45584.1"/>
    </source>
</evidence>
<sequence length="54" mass="5750">MKRAFICALIVIVAGYLGCILDVAGCMLAVGASMTGCIIYELEDIRTGRKPLSE</sequence>
<dbReference type="KEGG" id="ohi:H8790_06185"/>
<name>A0A7G9B7Q3_9FIRM</name>
<protein>
    <submittedName>
        <fullName evidence="1">Uncharacterized protein</fullName>
    </submittedName>
</protein>
<dbReference type="RefSeq" id="WP_187334012.1">
    <property type="nucleotide sequence ID" value="NZ_CP060490.1"/>
</dbReference>